<dbReference type="Proteomes" id="UP000226437">
    <property type="component" value="Unassembled WGS sequence"/>
</dbReference>
<dbReference type="InterPro" id="IPR047124">
    <property type="entry name" value="HI_0220.2"/>
</dbReference>
<dbReference type="PANTHER" id="PTHR42160:SF1">
    <property type="entry name" value="URACIL-DNA GLYCOSYLASE SUPERFAMILY PROTEIN"/>
    <property type="match status" value="1"/>
</dbReference>
<dbReference type="RefSeq" id="WP_099107190.1">
    <property type="nucleotide sequence ID" value="NZ_JAATJF010000003.1"/>
</dbReference>
<dbReference type="SUPFAM" id="SSF52141">
    <property type="entry name" value="Uracil-DNA glycosylase-like"/>
    <property type="match status" value="1"/>
</dbReference>
<dbReference type="PANTHER" id="PTHR42160">
    <property type="entry name" value="URACIL-DNA GLYCOSYLASE SUPERFAMILY PROTEIN"/>
    <property type="match status" value="1"/>
</dbReference>
<dbReference type="Pfam" id="PF03167">
    <property type="entry name" value="UDG"/>
    <property type="match status" value="1"/>
</dbReference>
<dbReference type="AlphaFoldDB" id="A0A2G0CD58"/>
<organism evidence="2 3">
    <name type="scientific">Neolewinella marina</name>
    <dbReference type="NCBI Taxonomy" id="438751"/>
    <lineage>
        <taxon>Bacteria</taxon>
        <taxon>Pseudomonadati</taxon>
        <taxon>Bacteroidota</taxon>
        <taxon>Saprospiria</taxon>
        <taxon>Saprospirales</taxon>
        <taxon>Lewinellaceae</taxon>
        <taxon>Neolewinella</taxon>
    </lineage>
</organism>
<evidence type="ECO:0000313" key="2">
    <source>
        <dbReference type="EMBL" id="PHK97916.1"/>
    </source>
</evidence>
<dbReference type="SMART" id="SM00986">
    <property type="entry name" value="UDG"/>
    <property type="match status" value="1"/>
</dbReference>
<evidence type="ECO:0000259" key="1">
    <source>
        <dbReference type="SMART" id="SM00986"/>
    </source>
</evidence>
<reference evidence="2 3" key="1">
    <citation type="submission" date="2017-10" db="EMBL/GenBank/DDBJ databases">
        <title>The draft genome sequence of Lewinella marina KCTC 32374.</title>
        <authorList>
            <person name="Wang K."/>
        </authorList>
    </citation>
    <scope>NUCLEOTIDE SEQUENCE [LARGE SCALE GENOMIC DNA]</scope>
    <source>
        <strain evidence="2 3">MKG-38</strain>
    </source>
</reference>
<sequence>MAKGFHPNVAHPVLERARDCTVCAPALPLGPNPIFRIHPEARIALISQAPGRLAHESSVAYDDASGRRLRDWLGVTEAEFYHSTTFAVLPIGLCYPGKGKGGDLPPRPECAPLWQDALLALMPKLELKLLIGAYAQQHYLGPRRKRTLTETVRHYTEYLPEYFPAPHPSPRNGMYLRRNPWFESVNVPDLQRRVAVIRGAD</sequence>
<feature type="domain" description="Uracil-DNA glycosylase-like" evidence="1">
    <location>
        <begin position="34"/>
        <end position="191"/>
    </location>
</feature>
<dbReference type="Gene3D" id="3.40.470.10">
    <property type="entry name" value="Uracil-DNA glycosylase-like domain"/>
    <property type="match status" value="1"/>
</dbReference>
<dbReference type="EMBL" id="PDLO01000006">
    <property type="protein sequence ID" value="PHK97916.1"/>
    <property type="molecule type" value="Genomic_DNA"/>
</dbReference>
<proteinExistence type="predicted"/>
<dbReference type="InterPro" id="IPR036895">
    <property type="entry name" value="Uracil-DNA_glycosylase-like_sf"/>
</dbReference>
<accession>A0A2G0CD58</accession>
<dbReference type="InterPro" id="IPR005122">
    <property type="entry name" value="Uracil-DNA_glycosylase-like"/>
</dbReference>
<protein>
    <submittedName>
        <fullName evidence="2">Uracil-DNA glycosylase</fullName>
    </submittedName>
</protein>
<keyword evidence="3" id="KW-1185">Reference proteome</keyword>
<gene>
    <name evidence="2" type="ORF">CGL56_13970</name>
</gene>
<dbReference type="OrthoDB" id="9789139at2"/>
<dbReference type="SMART" id="SM00987">
    <property type="entry name" value="UreE_C"/>
    <property type="match status" value="1"/>
</dbReference>
<name>A0A2G0CD58_9BACT</name>
<comment type="caution">
    <text evidence="2">The sequence shown here is derived from an EMBL/GenBank/DDBJ whole genome shotgun (WGS) entry which is preliminary data.</text>
</comment>
<dbReference type="CDD" id="cd10033">
    <property type="entry name" value="UDG_like"/>
    <property type="match status" value="1"/>
</dbReference>
<evidence type="ECO:0000313" key="3">
    <source>
        <dbReference type="Proteomes" id="UP000226437"/>
    </source>
</evidence>